<dbReference type="Gene3D" id="3.40.720.10">
    <property type="entry name" value="Alkaline Phosphatase, subunit A"/>
    <property type="match status" value="1"/>
</dbReference>
<dbReference type="InterPro" id="IPR037671">
    <property type="entry name" value="PIGN_N"/>
</dbReference>
<keyword evidence="10 14" id="KW-0472">Membrane</keyword>
<keyword evidence="9 14" id="KW-1133">Transmembrane helix</keyword>
<feature type="transmembrane region" description="Helical" evidence="14">
    <location>
        <begin position="684"/>
        <end position="702"/>
    </location>
</feature>
<accession>A0A6A5Z3A7</accession>
<dbReference type="Proteomes" id="UP000799770">
    <property type="component" value="Unassembled WGS sequence"/>
</dbReference>
<feature type="region of interest" description="Disordered" evidence="15">
    <location>
        <begin position="30"/>
        <end position="49"/>
    </location>
</feature>
<dbReference type="Pfam" id="PF00884">
    <property type="entry name" value="Sulfatase"/>
    <property type="match status" value="1"/>
</dbReference>
<feature type="domain" description="GPI ethanolamine phosphate transferase 1 C-terminal" evidence="17">
    <location>
        <begin position="414"/>
        <end position="897"/>
    </location>
</feature>
<dbReference type="PANTHER" id="PTHR12250">
    <property type="entry name" value="PHOSPHATIDYLINOSITOL GLYCAN, CLASS N"/>
    <property type="match status" value="1"/>
</dbReference>
<feature type="transmembrane region" description="Helical" evidence="14">
    <location>
        <begin position="645"/>
        <end position="664"/>
    </location>
</feature>
<feature type="domain" description="Sulfatase N-terminal" evidence="16">
    <location>
        <begin position="203"/>
        <end position="280"/>
    </location>
</feature>
<dbReference type="Pfam" id="PF04987">
    <property type="entry name" value="PigN"/>
    <property type="match status" value="1"/>
</dbReference>
<dbReference type="GO" id="GO:0051377">
    <property type="term" value="F:mannose-ethanolamine phosphotransferase activity"/>
    <property type="evidence" value="ECO:0007669"/>
    <property type="project" value="UniProtKB-UniRule"/>
</dbReference>
<feature type="transmembrane region" description="Helical" evidence="14">
    <location>
        <begin position="838"/>
        <end position="861"/>
    </location>
</feature>
<dbReference type="GO" id="GO:0005789">
    <property type="term" value="C:endoplasmic reticulum membrane"/>
    <property type="evidence" value="ECO:0007669"/>
    <property type="project" value="UniProtKB-SubCell"/>
</dbReference>
<organism evidence="18 19">
    <name type="scientific">Lophiotrema nucula</name>
    <dbReference type="NCBI Taxonomy" id="690887"/>
    <lineage>
        <taxon>Eukaryota</taxon>
        <taxon>Fungi</taxon>
        <taxon>Dikarya</taxon>
        <taxon>Ascomycota</taxon>
        <taxon>Pezizomycotina</taxon>
        <taxon>Dothideomycetes</taxon>
        <taxon>Pleosporomycetidae</taxon>
        <taxon>Pleosporales</taxon>
        <taxon>Lophiotremataceae</taxon>
        <taxon>Lophiotrema</taxon>
    </lineage>
</organism>
<evidence type="ECO:0000256" key="4">
    <source>
        <dbReference type="ARBA" id="ARBA00020831"/>
    </source>
</evidence>
<feature type="region of interest" description="Disordered" evidence="15">
    <location>
        <begin position="937"/>
        <end position="976"/>
    </location>
</feature>
<evidence type="ECO:0000256" key="13">
    <source>
        <dbReference type="ARBA" id="ARBA00024850"/>
    </source>
</evidence>
<dbReference type="InterPro" id="IPR017850">
    <property type="entry name" value="Alkaline_phosphatase_core_sf"/>
</dbReference>
<feature type="transmembrane region" description="Helical" evidence="14">
    <location>
        <begin position="459"/>
        <end position="480"/>
    </location>
</feature>
<feature type="transmembrane region" description="Helical" evidence="14">
    <location>
        <begin position="904"/>
        <end position="929"/>
    </location>
</feature>
<evidence type="ECO:0000256" key="5">
    <source>
        <dbReference type="ARBA" id="ARBA00022502"/>
    </source>
</evidence>
<comment type="subcellular location">
    <subcellularLocation>
        <location evidence="1 14">Endoplasmic reticulum membrane</location>
        <topology evidence="1 14">Multi-pass membrane protein</topology>
    </subcellularLocation>
</comment>
<evidence type="ECO:0000256" key="9">
    <source>
        <dbReference type="ARBA" id="ARBA00022989"/>
    </source>
</evidence>
<dbReference type="AlphaFoldDB" id="A0A6A5Z3A7"/>
<proteinExistence type="inferred from homology"/>
<keyword evidence="19" id="KW-1185">Reference proteome</keyword>
<evidence type="ECO:0000256" key="7">
    <source>
        <dbReference type="ARBA" id="ARBA00022692"/>
    </source>
</evidence>
<comment type="pathway">
    <text evidence="2 14">Glycolipid biosynthesis; glycosylphosphatidylinositol-anchor biosynthesis.</text>
</comment>
<name>A0A6A5Z3A7_9PLEO</name>
<evidence type="ECO:0000256" key="8">
    <source>
        <dbReference type="ARBA" id="ARBA00022824"/>
    </source>
</evidence>
<dbReference type="GO" id="GO:0071555">
    <property type="term" value="P:cell wall organization"/>
    <property type="evidence" value="ECO:0007669"/>
    <property type="project" value="UniProtKB-KW"/>
</dbReference>
<dbReference type="InterPro" id="IPR007070">
    <property type="entry name" value="GPI_EtnP_transferase_1"/>
</dbReference>
<keyword evidence="6 14" id="KW-0808">Transferase</keyword>
<sequence>MREHALVSSEAPAKRLVLFVGDGLRADKAFQSFPDPSPSAQGTEEAKKPRPLAPFLRSRVLEHGTFGVSHTRVPTESRPGHVALIAGLYEDVSAVMTGWKLNPVNFDSVFNKSRHTWSWGSPDILPMFEQGAVPGRVDADTYDAEFEDFSKEALELDIWVFDKVKKLFADAKTNATLDAELRKEKNVFFLHLLGLDTTGHAHRPYSKQYLHNIQVVDQGVQEITKLVEDFYDDGKTAFVFTADHGMSDWGSHGDGHPDNTRTPLIAWGSGVAKPIVNKTGVAKGHEDCFSSDWGMDQIQRHDVAQADIAALMAYLVGLAFPTNSVGELPLSYLDADPMTKAQALLVNAEEILEMYHVKEDQKKTTELRYKPFPGLGDETHSVEYRVAQIQEAIEEGDYDVSIHQSNELIQLGLQGLRYLQTYDWLFLRALVTAGYVGWIVFAITTVIDLHVLYEETETFRTAPSMIFFSSALIALYSILFMQQSPWIYYAYALFPIMFWEEVWARRPSLIKGSRILFGHVRSRTDVIKLVLSVLGFFGVLEALVQSYFDREIFTICYLFATTWPAFYGQDFMRQNVTLVATWVLSCVLMSVFTTLPANKLEDENLILLAGVLTFVVGSLYLFFEKSILAESGVSKDKLAKQEVDGLSRIILGAQLGLIALAMVVTRSSIWYIQARTGLPLGTQLVGWFTLIASLTVPFLHGLRPNSHYIHRLMVIFLTFSPSFIILTISYEGLFYFAFWLCLFSWMRLEHQVYKYTTSSSHHQSTSSNPIKPALEAAADRLTSLKKGNYRALSLSDARIALFFFFFVQSAFFSTGNIASVSSFSLDAVQRLIPVFDPFSQGALLIFKIMIPFAVMSANFGILNQRLGVPPSALFMVVMAVGDVMTLNFFYMVKDEGSWLDIGTTISHFVIASLLGVFVAGLELVSEFIIRGVTFEDQKKKEENKPVAVSGASQNGKANGTSNGPSTRSVPPHLRKK</sequence>
<dbReference type="FunFam" id="3.40.720.10:FF:000015">
    <property type="entry name" value="GPI ethanolamine phosphate transferase 1"/>
    <property type="match status" value="1"/>
</dbReference>
<dbReference type="EC" id="2.-.-.-" evidence="14"/>
<evidence type="ECO:0000259" key="17">
    <source>
        <dbReference type="Pfam" id="PF04987"/>
    </source>
</evidence>
<feature type="transmembrane region" description="Helical" evidence="14">
    <location>
        <begin position="575"/>
        <end position="593"/>
    </location>
</feature>
<dbReference type="EMBL" id="ML977328">
    <property type="protein sequence ID" value="KAF2113483.1"/>
    <property type="molecule type" value="Genomic_DNA"/>
</dbReference>
<keyword evidence="11" id="KW-0325">Glycoprotein</keyword>
<comment type="similarity">
    <text evidence="3 14">Belongs to the PIGG/PIGN/PIGO family. PIGN subfamily.</text>
</comment>
<evidence type="ECO:0000259" key="16">
    <source>
        <dbReference type="Pfam" id="PF00884"/>
    </source>
</evidence>
<gene>
    <name evidence="18" type="ORF">BDV96DRAFT_126754</name>
</gene>
<feature type="compositionally biased region" description="Polar residues" evidence="15">
    <location>
        <begin position="950"/>
        <end position="968"/>
    </location>
</feature>
<reference evidence="18" key="1">
    <citation type="journal article" date="2020" name="Stud. Mycol.">
        <title>101 Dothideomycetes genomes: a test case for predicting lifestyles and emergence of pathogens.</title>
        <authorList>
            <person name="Haridas S."/>
            <person name="Albert R."/>
            <person name="Binder M."/>
            <person name="Bloem J."/>
            <person name="Labutti K."/>
            <person name="Salamov A."/>
            <person name="Andreopoulos B."/>
            <person name="Baker S."/>
            <person name="Barry K."/>
            <person name="Bills G."/>
            <person name="Bluhm B."/>
            <person name="Cannon C."/>
            <person name="Castanera R."/>
            <person name="Culley D."/>
            <person name="Daum C."/>
            <person name="Ezra D."/>
            <person name="Gonzalez J."/>
            <person name="Henrissat B."/>
            <person name="Kuo A."/>
            <person name="Liang C."/>
            <person name="Lipzen A."/>
            <person name="Lutzoni F."/>
            <person name="Magnuson J."/>
            <person name="Mondo S."/>
            <person name="Nolan M."/>
            <person name="Ohm R."/>
            <person name="Pangilinan J."/>
            <person name="Park H.-J."/>
            <person name="Ramirez L."/>
            <person name="Alfaro M."/>
            <person name="Sun H."/>
            <person name="Tritt A."/>
            <person name="Yoshinaga Y."/>
            <person name="Zwiers L.-H."/>
            <person name="Turgeon B."/>
            <person name="Goodwin S."/>
            <person name="Spatafora J."/>
            <person name="Crous P."/>
            <person name="Grigoriev I."/>
        </authorList>
    </citation>
    <scope>NUCLEOTIDE SEQUENCE</scope>
    <source>
        <strain evidence="18">CBS 627.86</strain>
    </source>
</reference>
<dbReference type="SUPFAM" id="SSF53649">
    <property type="entry name" value="Alkaline phosphatase-like"/>
    <property type="match status" value="1"/>
</dbReference>
<evidence type="ECO:0000256" key="1">
    <source>
        <dbReference type="ARBA" id="ARBA00004477"/>
    </source>
</evidence>
<evidence type="ECO:0000256" key="12">
    <source>
        <dbReference type="ARBA" id="ARBA00023316"/>
    </source>
</evidence>
<keyword evidence="7 14" id="KW-0812">Transmembrane</keyword>
<dbReference type="UniPathway" id="UPA00196"/>
<feature type="transmembrane region" description="Helical" evidence="14">
    <location>
        <begin position="605"/>
        <end position="624"/>
    </location>
</feature>
<evidence type="ECO:0000256" key="11">
    <source>
        <dbReference type="ARBA" id="ARBA00023180"/>
    </source>
</evidence>
<feature type="transmembrane region" description="Helical" evidence="14">
    <location>
        <begin position="873"/>
        <end position="892"/>
    </location>
</feature>
<keyword evidence="12" id="KW-0961">Cell wall biogenesis/degradation</keyword>
<feature type="transmembrane region" description="Helical" evidence="14">
    <location>
        <begin position="424"/>
        <end position="447"/>
    </location>
</feature>
<keyword evidence="5 14" id="KW-0337">GPI-anchor biosynthesis</keyword>
<dbReference type="OrthoDB" id="2748310at2759"/>
<evidence type="ECO:0000256" key="2">
    <source>
        <dbReference type="ARBA" id="ARBA00004687"/>
    </source>
</evidence>
<feature type="transmembrane region" description="Helical" evidence="14">
    <location>
        <begin position="732"/>
        <end position="748"/>
    </location>
</feature>
<dbReference type="GO" id="GO:0006506">
    <property type="term" value="P:GPI anchor biosynthetic process"/>
    <property type="evidence" value="ECO:0007669"/>
    <property type="project" value="UniProtKB-UniPathway"/>
</dbReference>
<protein>
    <recommendedName>
        <fullName evidence="4 14">GPI ethanolamine phosphate transferase 1</fullName>
        <ecNumber evidence="14">2.-.-.-</ecNumber>
    </recommendedName>
</protein>
<dbReference type="PANTHER" id="PTHR12250:SF0">
    <property type="entry name" value="GPI ETHANOLAMINE PHOSPHATE TRANSFERASE 1"/>
    <property type="match status" value="1"/>
</dbReference>
<dbReference type="CDD" id="cd16020">
    <property type="entry name" value="GPI_EPT_1"/>
    <property type="match status" value="1"/>
</dbReference>
<feature type="transmembrane region" description="Helical" evidence="14">
    <location>
        <begin position="799"/>
        <end position="818"/>
    </location>
</feature>
<keyword evidence="8 14" id="KW-0256">Endoplasmic reticulum</keyword>
<dbReference type="InterPro" id="IPR017852">
    <property type="entry name" value="GPI_EtnP_transferase_1_C"/>
</dbReference>
<comment type="function">
    <text evidence="13 14">Ethanolamine phosphate transferase involved in glycosylphosphatidylinositol-anchor biosynthesis. Transfers ethanolamine phosphate to the first alpha-1,4-linked mannose of the glycosylphosphatidylinositol precursor of GPI-anchor.</text>
</comment>
<evidence type="ECO:0000256" key="6">
    <source>
        <dbReference type="ARBA" id="ARBA00022679"/>
    </source>
</evidence>
<evidence type="ECO:0000313" key="19">
    <source>
        <dbReference type="Proteomes" id="UP000799770"/>
    </source>
</evidence>
<evidence type="ECO:0000256" key="10">
    <source>
        <dbReference type="ARBA" id="ARBA00023136"/>
    </source>
</evidence>
<evidence type="ECO:0000256" key="3">
    <source>
        <dbReference type="ARBA" id="ARBA00008400"/>
    </source>
</evidence>
<dbReference type="InterPro" id="IPR000917">
    <property type="entry name" value="Sulfatase_N"/>
</dbReference>
<evidence type="ECO:0000313" key="18">
    <source>
        <dbReference type="EMBL" id="KAF2113483.1"/>
    </source>
</evidence>
<evidence type="ECO:0000256" key="14">
    <source>
        <dbReference type="RuleBase" id="RU367138"/>
    </source>
</evidence>
<feature type="transmembrane region" description="Helical" evidence="14">
    <location>
        <begin position="525"/>
        <end position="546"/>
    </location>
</feature>
<evidence type="ECO:0000256" key="15">
    <source>
        <dbReference type="SAM" id="MobiDB-lite"/>
    </source>
</evidence>